<protein>
    <submittedName>
        <fullName evidence="1">Gluconate 2-dehydrogenase subunit 3 family protein</fullName>
    </submittedName>
</protein>
<comment type="caution">
    <text evidence="1">The sequence shown here is derived from an EMBL/GenBank/DDBJ whole genome shotgun (WGS) entry which is preliminary data.</text>
</comment>
<accession>A0ABS9IFL8</accession>
<evidence type="ECO:0000313" key="1">
    <source>
        <dbReference type="EMBL" id="MCF7559148.1"/>
    </source>
</evidence>
<evidence type="ECO:0000313" key="2">
    <source>
        <dbReference type="Proteomes" id="UP001200022"/>
    </source>
</evidence>
<organism evidence="1 2">
    <name type="scientific">Flaviramulus multivorans</name>
    <dbReference type="NCBI Taxonomy" id="1304750"/>
    <lineage>
        <taxon>Bacteria</taxon>
        <taxon>Pseudomonadati</taxon>
        <taxon>Bacteroidota</taxon>
        <taxon>Flavobacteriia</taxon>
        <taxon>Flavobacteriales</taxon>
        <taxon>Flavobacteriaceae</taxon>
        <taxon>Flaviramulus</taxon>
    </lineage>
</organism>
<sequence>MKRRDALKNLGFATGFFVATPTLVSLLQSCTSDVKTWVPEFLTEEQGVVLTKLVDIILPKTEGLPSATELNVPQFIDKYIKEVVEDEDQANIKTAFNKIIGILKPNAEDSIDAVTEENYKALLDKYMLVKGDVDEEREADLESLIPTKSEFLNSVKMMTIAAYVTTEQIGENVLVYDPVPSQYYCGDLQELTGGKAWSLDNSLVI</sequence>
<name>A0ABS9IFL8_9FLAO</name>
<gene>
    <name evidence="1" type="ORF">L3X39_00740</name>
</gene>
<dbReference type="InterPro" id="IPR027056">
    <property type="entry name" value="Gluconate_2DH_su3"/>
</dbReference>
<proteinExistence type="predicted"/>
<dbReference type="Proteomes" id="UP001200022">
    <property type="component" value="Unassembled WGS sequence"/>
</dbReference>
<dbReference type="PROSITE" id="PS51257">
    <property type="entry name" value="PROKAR_LIPOPROTEIN"/>
    <property type="match status" value="1"/>
</dbReference>
<keyword evidence="2" id="KW-1185">Reference proteome</keyword>
<dbReference type="RefSeq" id="WP_237229459.1">
    <property type="nucleotide sequence ID" value="NZ_JAKKDV010000001.1"/>
</dbReference>
<reference evidence="1 2" key="1">
    <citation type="submission" date="2022-01" db="EMBL/GenBank/DDBJ databases">
        <title>Draft genome sequence of Sabulilitoribacter multivorans KCTC 32326.</title>
        <authorList>
            <person name="Oh J.-S."/>
        </authorList>
    </citation>
    <scope>NUCLEOTIDE SEQUENCE [LARGE SCALE GENOMIC DNA]</scope>
    <source>
        <strain evidence="1 2">M-M16</strain>
    </source>
</reference>
<dbReference type="Pfam" id="PF13618">
    <property type="entry name" value="Gluconate_2-dh3"/>
    <property type="match status" value="1"/>
</dbReference>
<dbReference type="EMBL" id="JAKKDV010000001">
    <property type="protein sequence ID" value="MCF7559148.1"/>
    <property type="molecule type" value="Genomic_DNA"/>
</dbReference>